<evidence type="ECO:0000313" key="2">
    <source>
        <dbReference type="Proteomes" id="UP000184480"/>
    </source>
</evidence>
<evidence type="ECO:0000313" key="1">
    <source>
        <dbReference type="EMBL" id="SHG15909.1"/>
    </source>
</evidence>
<keyword evidence="2" id="KW-1185">Reference proteome</keyword>
<reference evidence="2" key="1">
    <citation type="submission" date="2016-11" db="EMBL/GenBank/DDBJ databases">
        <authorList>
            <person name="Varghese N."/>
            <person name="Submissions S."/>
        </authorList>
    </citation>
    <scope>NUCLEOTIDE SEQUENCE [LARGE SCALE GENOMIC DNA]</scope>
    <source>
        <strain evidence="2">DSM 27370</strain>
    </source>
</reference>
<dbReference type="EMBL" id="FQUC01000016">
    <property type="protein sequence ID" value="SHG15909.1"/>
    <property type="molecule type" value="Genomic_DNA"/>
</dbReference>
<accession>A0A1M5HIW0</accession>
<sequence length="162" mass="19447">MGKLRAALFVILASTLWSWSIYSGHDYEYGMASKYGMLRYYNNINYPWHYRKMYELKIKHEKSEDYYRWGIFTEEKRYIEKYLHCPIRYGKQIIQLINNGILLNPTDNTTDPPLPHIPNNIPEYLFRYSFFFNTYYIPCNCEYEGLDDPAVAVKYINAESVL</sequence>
<dbReference type="AlphaFoldDB" id="A0A1M5HIW0"/>
<dbReference type="Proteomes" id="UP000184480">
    <property type="component" value="Unassembled WGS sequence"/>
</dbReference>
<gene>
    <name evidence="1" type="ORF">SAMN05444362_11680</name>
</gene>
<dbReference type="RefSeq" id="WP_062183083.1">
    <property type="nucleotide sequence ID" value="NZ_BBXL01000019.1"/>
</dbReference>
<proteinExistence type="predicted"/>
<organism evidence="1 2">
    <name type="scientific">Dysgonomonas macrotermitis</name>
    <dbReference type="NCBI Taxonomy" id="1346286"/>
    <lineage>
        <taxon>Bacteria</taxon>
        <taxon>Pseudomonadati</taxon>
        <taxon>Bacteroidota</taxon>
        <taxon>Bacteroidia</taxon>
        <taxon>Bacteroidales</taxon>
        <taxon>Dysgonomonadaceae</taxon>
        <taxon>Dysgonomonas</taxon>
    </lineage>
</organism>
<protein>
    <submittedName>
        <fullName evidence="1">Uncharacterized protein</fullName>
    </submittedName>
</protein>
<name>A0A1M5HIW0_9BACT</name>